<sequence>MGMLPALSAPLRPTRALVRRCLSGPAHLGPFSDYVQGQSPAPNVREYFYYIDHQGMLFLDDAKMKNFTSCIKEQKFLRFFFNQLRMNDTERYPEFPFISPCGRERNFVRCNDLPIVFTHVLAPSDGSSNFKLSYNHAGALLSTAFDPHLLCMLPGTGRVYHPGPARSGGVGLVRSALAIEFSRGFRFDKGETMPPTHFQWEGETYKLTNELVPALLQMRGRCNMDAHPSDT</sequence>
<protein>
    <submittedName>
        <fullName evidence="2">UPF0598 protein C8orf82</fullName>
    </submittedName>
</protein>
<reference evidence="2 3" key="1">
    <citation type="submission" date="2019-07" db="EMBL/GenBank/DDBJ databases">
        <title>Draft genome assembly of a fouling barnacle, Amphibalanus amphitrite (Darwin, 1854): The first reference genome for Thecostraca.</title>
        <authorList>
            <person name="Kim W."/>
        </authorList>
    </citation>
    <scope>NUCLEOTIDE SEQUENCE [LARGE SCALE GENOMIC DNA]</scope>
    <source>
        <strain evidence="2">SNU_AA5</strain>
        <tissue evidence="2">Soma without cirri and trophi</tissue>
    </source>
</reference>
<comment type="caution">
    <text evidence="2">The sequence shown here is derived from an EMBL/GenBank/DDBJ whole genome shotgun (WGS) entry which is preliminary data.</text>
</comment>
<dbReference type="PANTHER" id="PTHR31449">
    <property type="entry name" value="UPF0598 PROTEIN C8ORF82"/>
    <property type="match status" value="1"/>
</dbReference>
<keyword evidence="3" id="KW-1185">Reference proteome</keyword>
<evidence type="ECO:0000313" key="2">
    <source>
        <dbReference type="EMBL" id="KAF0301122.1"/>
    </source>
</evidence>
<evidence type="ECO:0000313" key="3">
    <source>
        <dbReference type="Proteomes" id="UP000440578"/>
    </source>
</evidence>
<dbReference type="Proteomes" id="UP000440578">
    <property type="component" value="Unassembled WGS sequence"/>
</dbReference>
<dbReference type="Pfam" id="PF14956">
    <property type="entry name" value="DUF4505"/>
    <property type="match status" value="1"/>
</dbReference>
<proteinExistence type="inferred from homology"/>
<dbReference type="PANTHER" id="PTHR31449:SF3">
    <property type="entry name" value="UPF0598 PROTEIN C8ORF82"/>
    <property type="match status" value="1"/>
</dbReference>
<dbReference type="OrthoDB" id="10260024at2759"/>
<accession>A0A6A4WE11</accession>
<gene>
    <name evidence="2" type="ORF">FJT64_026545</name>
</gene>
<evidence type="ECO:0000256" key="1">
    <source>
        <dbReference type="ARBA" id="ARBA00006322"/>
    </source>
</evidence>
<comment type="similarity">
    <text evidence="1">Belongs to the UPF0598 family.</text>
</comment>
<dbReference type="InterPro" id="IPR028108">
    <property type="entry name" value="DUF4505"/>
</dbReference>
<dbReference type="EMBL" id="VIIS01001199">
    <property type="protein sequence ID" value="KAF0301121.1"/>
    <property type="molecule type" value="Genomic_DNA"/>
</dbReference>
<name>A0A6A4WE11_AMPAM</name>
<dbReference type="EMBL" id="VIIS01001199">
    <property type="protein sequence ID" value="KAF0301122.1"/>
    <property type="molecule type" value="Genomic_DNA"/>
</dbReference>
<dbReference type="AlphaFoldDB" id="A0A6A4WE11"/>
<organism evidence="2 3">
    <name type="scientific">Amphibalanus amphitrite</name>
    <name type="common">Striped barnacle</name>
    <name type="synonym">Balanus amphitrite</name>
    <dbReference type="NCBI Taxonomy" id="1232801"/>
    <lineage>
        <taxon>Eukaryota</taxon>
        <taxon>Metazoa</taxon>
        <taxon>Ecdysozoa</taxon>
        <taxon>Arthropoda</taxon>
        <taxon>Crustacea</taxon>
        <taxon>Multicrustacea</taxon>
        <taxon>Cirripedia</taxon>
        <taxon>Thoracica</taxon>
        <taxon>Thoracicalcarea</taxon>
        <taxon>Balanomorpha</taxon>
        <taxon>Balanoidea</taxon>
        <taxon>Balanidae</taxon>
        <taxon>Amphibalaninae</taxon>
        <taxon>Amphibalanus</taxon>
    </lineage>
</organism>